<reference evidence="1" key="1">
    <citation type="submission" date="2022-04" db="EMBL/GenBank/DDBJ databases">
        <title>Genome of the entomopathogenic fungus Entomophthora muscae.</title>
        <authorList>
            <person name="Elya C."/>
            <person name="Lovett B.R."/>
            <person name="Lee E."/>
            <person name="Macias A.M."/>
            <person name="Hajek A.E."/>
            <person name="De Bivort B.L."/>
            <person name="Kasson M.T."/>
            <person name="De Fine Licht H.H."/>
            <person name="Stajich J.E."/>
        </authorList>
    </citation>
    <scope>NUCLEOTIDE SEQUENCE</scope>
    <source>
        <strain evidence="1">Berkeley</strain>
    </source>
</reference>
<accession>A0ACC2SS80</accession>
<gene>
    <name evidence="1" type="ORF">DSO57_1021576</name>
</gene>
<sequence length="250" mass="28310">MLGLYIVTSAAANKLETRIQEAHMHVGSVRSFDTSSLPELVDFSTFGWTRPSIYPKEGHAIWLNEKPTGTYTSAKSESFVVTGKEGQDYIEFHYSMIVSSFWWGEPMNLSEDLECPTSLCTFSLQSNNISLTKSTFSYPPEIHGQLKTKSSPPPKSWKVYSSLTARIVIEGELMDSRSGFLWYKPLYWATTYAGYKLTISFNVTTSRKFNITHIYPVSRGYRLEGLFGFNSLTGFAIQHDEPLDKITDDL</sequence>
<protein>
    <submittedName>
        <fullName evidence="1">Uncharacterized protein</fullName>
    </submittedName>
</protein>
<evidence type="ECO:0000313" key="2">
    <source>
        <dbReference type="Proteomes" id="UP001165960"/>
    </source>
</evidence>
<keyword evidence="2" id="KW-1185">Reference proteome</keyword>
<proteinExistence type="predicted"/>
<dbReference type="EMBL" id="QTSX02004365">
    <property type="protein sequence ID" value="KAJ9065254.1"/>
    <property type="molecule type" value="Genomic_DNA"/>
</dbReference>
<comment type="caution">
    <text evidence="1">The sequence shown here is derived from an EMBL/GenBank/DDBJ whole genome shotgun (WGS) entry which is preliminary data.</text>
</comment>
<name>A0ACC2SS80_9FUNG</name>
<dbReference type="Proteomes" id="UP001165960">
    <property type="component" value="Unassembled WGS sequence"/>
</dbReference>
<organism evidence="1 2">
    <name type="scientific">Entomophthora muscae</name>
    <dbReference type="NCBI Taxonomy" id="34485"/>
    <lineage>
        <taxon>Eukaryota</taxon>
        <taxon>Fungi</taxon>
        <taxon>Fungi incertae sedis</taxon>
        <taxon>Zoopagomycota</taxon>
        <taxon>Entomophthoromycotina</taxon>
        <taxon>Entomophthoromycetes</taxon>
        <taxon>Entomophthorales</taxon>
        <taxon>Entomophthoraceae</taxon>
        <taxon>Entomophthora</taxon>
    </lineage>
</organism>
<evidence type="ECO:0000313" key="1">
    <source>
        <dbReference type="EMBL" id="KAJ9065254.1"/>
    </source>
</evidence>